<dbReference type="HAMAP" id="MF_02002">
    <property type="entry name" value="Ile_tRNA_synth_type1"/>
    <property type="match status" value="1"/>
</dbReference>
<dbReference type="GO" id="GO:0004822">
    <property type="term" value="F:isoleucine-tRNA ligase activity"/>
    <property type="evidence" value="ECO:0007669"/>
    <property type="project" value="UniProtKB-EC"/>
</dbReference>
<dbReference type="GO" id="GO:0006428">
    <property type="term" value="P:isoleucyl-tRNA aminoacylation"/>
    <property type="evidence" value="ECO:0007669"/>
    <property type="project" value="InterPro"/>
</dbReference>
<dbReference type="GO" id="GO:0005524">
    <property type="term" value="F:ATP binding"/>
    <property type="evidence" value="ECO:0007669"/>
    <property type="project" value="UniProtKB-KW"/>
</dbReference>
<sequence>MLRQHVRNLSYSKWRASAKPSYAKTLLLPKTPFSPKIPVGSQREKLLEKTGQSLYLWQKDREAYAKEFTLHDGPPYANGDLHLGHALNKILKDVINRHELLFRNSKVNYTPGWDCHGLPIEMKAVKDAGQLGPVETRRRCRELAASMIERQKSQFHQFGIMTDFDHPYETMAHGYEAAQLRVFLKLLENGLLSRQLKPVWWGCETQTALAEAELEYNSKHKSTAIYVKFPLQEAEQLLGGPASLLAWTSTPWTIPANRAICVHRDLEYTVLESPTERLVVASKLAPNVLKLDEALRPTSIRVMGGELEGLHYTNPSFDEALKFPVLHGDHVSESAGTGLVHTAPAHGMEDYLVGKKHGLEVESVVDAQGKFIPGALPKGWAAFAGVYANGRGSIARCVEHIREQGMLFHADAAHIHSYPYDWRSKTPVIQRATPQWFVNVERIKDTAARSLDAVEFVPDAGRTRLASFVRNRSEWCISRQRAWGVPLPIVYHKETHEPLTDLVAVRAIVDNLAQLGTDEWFVPEDDVSRWVPAQFHPEHYYKGRDTMDVWFDSGTSWTTLGADVDALMAAEQPLADIYLEGSDQHRGWFQSSLLNKIIASGTGSEFKAVAPFRKIITHGFTLDSKNAKMSKSAGNVVSPQQVVDGGGRPHVAPLGPDGLRLWAASCNYTQDVNVTPEVLARVGENIRKLRVTFKYMLGNLANYNEKDMSSEHKFSPLDRWMLSRLARLQRSVGEAYASHNFARVVRELNAHMSSDLSAIYFDVCKDCLYTAGAQSEQRQAIQAALDSLLRAYVGMWAPIQPLLAQEVWDVYGRTPADSPFKVAWEFFAVPESWEDAEVEGEFDTIWAVRDALNKQLEALRARDLFKNKLKAEVFLSASGDAHALLARHASYLADYFGVSRVTLGEVPNDAEVVFEANSTSGKVRAAISQSGSCKCPRCWKHIAPPDSLCAKCEVVVQEM</sequence>
<dbReference type="KEGG" id="clus:A9F13_01g01650"/>
<reference evidence="12 13" key="1">
    <citation type="submission" date="2017-04" db="EMBL/GenBank/DDBJ databases">
        <title>Draft genome of the yeast Clavispora lusitaniae type strain CBS 6936.</title>
        <authorList>
            <person name="Durrens P."/>
            <person name="Klopp C."/>
            <person name="Biteau N."/>
            <person name="Fitton-Ouhabi V."/>
            <person name="Dementhon K."/>
            <person name="Accoceberry I."/>
            <person name="Sherman D.J."/>
            <person name="Noel T."/>
        </authorList>
    </citation>
    <scope>NUCLEOTIDE SEQUENCE [LARGE SCALE GENOMIC DNA]</scope>
    <source>
        <strain evidence="12 13">CBS 6936</strain>
    </source>
</reference>
<dbReference type="NCBIfam" id="TIGR00392">
    <property type="entry name" value="ileS"/>
    <property type="match status" value="1"/>
</dbReference>
<dbReference type="InterPro" id="IPR002301">
    <property type="entry name" value="Ile-tRNA-ligase"/>
</dbReference>
<evidence type="ECO:0000259" key="11">
    <source>
        <dbReference type="Pfam" id="PF08264"/>
    </source>
</evidence>
<dbReference type="PANTHER" id="PTHR42765:SF1">
    <property type="entry name" value="ISOLEUCINE--TRNA LIGASE, MITOCHONDRIAL"/>
    <property type="match status" value="1"/>
</dbReference>
<comment type="caution">
    <text evidence="12">The sequence shown here is derived from an EMBL/GenBank/DDBJ whole genome shotgun (WGS) entry which is preliminary data.</text>
</comment>
<proteinExistence type="inferred from homology"/>
<name>A0AA91Q3R0_CLALS</name>
<feature type="domain" description="Aminoacyl-tRNA synthetase class Ia" evidence="10">
    <location>
        <begin position="56"/>
        <end position="674"/>
    </location>
</feature>
<keyword evidence="7 9" id="KW-0030">Aminoacyl-tRNA synthetase</keyword>
<accession>A0AA91Q3R0</accession>
<dbReference type="InterPro" id="IPR009080">
    <property type="entry name" value="tRNAsynth_Ia_anticodon-bd"/>
</dbReference>
<evidence type="ECO:0000256" key="9">
    <source>
        <dbReference type="RuleBase" id="RU363035"/>
    </source>
</evidence>
<feature type="domain" description="Methionyl/Valyl/Leucyl/Isoleucyl-tRNA synthetase anticodon-binding" evidence="11">
    <location>
        <begin position="718"/>
        <end position="874"/>
    </location>
</feature>
<dbReference type="GO" id="GO:0032543">
    <property type="term" value="P:mitochondrial translation"/>
    <property type="evidence" value="ECO:0007669"/>
    <property type="project" value="TreeGrafter"/>
</dbReference>
<evidence type="ECO:0000256" key="7">
    <source>
        <dbReference type="ARBA" id="ARBA00023146"/>
    </source>
</evidence>
<dbReference type="SUPFAM" id="SSF50677">
    <property type="entry name" value="ValRS/IleRS/LeuRS editing domain"/>
    <property type="match status" value="1"/>
</dbReference>
<dbReference type="Proteomes" id="UP000195602">
    <property type="component" value="Unassembled WGS sequence"/>
</dbReference>
<evidence type="ECO:0000256" key="4">
    <source>
        <dbReference type="ARBA" id="ARBA00022741"/>
    </source>
</evidence>
<dbReference type="Pfam" id="PF00133">
    <property type="entry name" value="tRNA-synt_1"/>
    <property type="match status" value="1"/>
</dbReference>
<dbReference type="GO" id="GO:0002161">
    <property type="term" value="F:aminoacyl-tRNA deacylase activity"/>
    <property type="evidence" value="ECO:0007669"/>
    <property type="project" value="InterPro"/>
</dbReference>
<dbReference type="InterPro" id="IPR014729">
    <property type="entry name" value="Rossmann-like_a/b/a_fold"/>
</dbReference>
<evidence type="ECO:0000256" key="2">
    <source>
        <dbReference type="ARBA" id="ARBA00013165"/>
    </source>
</evidence>
<keyword evidence="6 9" id="KW-0648">Protein biosynthesis</keyword>
<dbReference type="Pfam" id="PF08264">
    <property type="entry name" value="Anticodon_1"/>
    <property type="match status" value="1"/>
</dbReference>
<evidence type="ECO:0000313" key="13">
    <source>
        <dbReference type="Proteomes" id="UP000195602"/>
    </source>
</evidence>
<dbReference type="AlphaFoldDB" id="A0AA91Q3R0"/>
<dbReference type="PROSITE" id="PS00178">
    <property type="entry name" value="AA_TRNA_LIGASE_I"/>
    <property type="match status" value="1"/>
</dbReference>
<dbReference type="EMBL" id="LYUB02000001">
    <property type="protein sequence ID" value="OVF10750.1"/>
    <property type="molecule type" value="Genomic_DNA"/>
</dbReference>
<dbReference type="SUPFAM" id="SSF52374">
    <property type="entry name" value="Nucleotidylyl transferase"/>
    <property type="match status" value="1"/>
</dbReference>
<dbReference type="InterPro" id="IPR013155">
    <property type="entry name" value="M/V/L/I-tRNA-synth_anticd-bd"/>
</dbReference>
<dbReference type="CDD" id="cd07960">
    <property type="entry name" value="Anticodon_Ia_Ile_BEm"/>
    <property type="match status" value="1"/>
</dbReference>
<dbReference type="GO" id="GO:0005739">
    <property type="term" value="C:mitochondrion"/>
    <property type="evidence" value="ECO:0007669"/>
    <property type="project" value="TreeGrafter"/>
</dbReference>
<evidence type="ECO:0000256" key="1">
    <source>
        <dbReference type="ARBA" id="ARBA00005594"/>
    </source>
</evidence>
<dbReference type="InterPro" id="IPR001412">
    <property type="entry name" value="aa-tRNA-synth_I_CS"/>
</dbReference>
<evidence type="ECO:0000256" key="6">
    <source>
        <dbReference type="ARBA" id="ARBA00022917"/>
    </source>
</evidence>
<gene>
    <name evidence="12" type="ORF">A9F13_01g01650</name>
</gene>
<dbReference type="EC" id="6.1.1.5" evidence="2"/>
<keyword evidence="5 9" id="KW-0067">ATP-binding</keyword>
<dbReference type="SUPFAM" id="SSF47323">
    <property type="entry name" value="Anticodon-binding domain of a subclass of class I aminoacyl-tRNA synthetases"/>
    <property type="match status" value="1"/>
</dbReference>
<dbReference type="InterPro" id="IPR050081">
    <property type="entry name" value="Ile-tRNA_ligase"/>
</dbReference>
<keyword evidence="4 9" id="KW-0547">Nucleotide-binding</keyword>
<evidence type="ECO:0000256" key="3">
    <source>
        <dbReference type="ARBA" id="ARBA00022598"/>
    </source>
</evidence>
<dbReference type="Gene3D" id="3.90.740.10">
    <property type="entry name" value="Valyl/Leucyl/Isoleucyl-tRNA synthetase, editing domain"/>
    <property type="match status" value="1"/>
</dbReference>
<dbReference type="Gene3D" id="3.40.50.620">
    <property type="entry name" value="HUPs"/>
    <property type="match status" value="2"/>
</dbReference>
<evidence type="ECO:0000259" key="10">
    <source>
        <dbReference type="Pfam" id="PF00133"/>
    </source>
</evidence>
<organism evidence="12 13">
    <name type="scientific">Clavispora lusitaniae</name>
    <name type="common">Candida lusitaniae</name>
    <dbReference type="NCBI Taxonomy" id="36911"/>
    <lineage>
        <taxon>Eukaryota</taxon>
        <taxon>Fungi</taxon>
        <taxon>Dikarya</taxon>
        <taxon>Ascomycota</taxon>
        <taxon>Saccharomycotina</taxon>
        <taxon>Pichiomycetes</taxon>
        <taxon>Metschnikowiaceae</taxon>
        <taxon>Clavispora</taxon>
    </lineage>
</organism>
<dbReference type="InterPro" id="IPR023585">
    <property type="entry name" value="Ile-tRNA-ligase_type1"/>
</dbReference>
<dbReference type="InterPro" id="IPR009008">
    <property type="entry name" value="Val/Leu/Ile-tRNA-synth_edit"/>
</dbReference>
<evidence type="ECO:0000313" key="12">
    <source>
        <dbReference type="EMBL" id="OVF10750.1"/>
    </source>
</evidence>
<dbReference type="PANTHER" id="PTHR42765">
    <property type="entry name" value="SOLEUCYL-TRNA SYNTHETASE"/>
    <property type="match status" value="1"/>
</dbReference>
<keyword evidence="3 9" id="KW-0436">Ligase</keyword>
<dbReference type="InterPro" id="IPR002300">
    <property type="entry name" value="aa-tRNA-synth_Ia"/>
</dbReference>
<evidence type="ECO:0000256" key="8">
    <source>
        <dbReference type="ARBA" id="ARBA00032665"/>
    </source>
</evidence>
<dbReference type="PRINTS" id="PR00984">
    <property type="entry name" value="TRNASYNTHILE"/>
</dbReference>
<protein>
    <recommendedName>
        <fullName evidence="2">isoleucine--tRNA ligase</fullName>
        <ecNumber evidence="2">6.1.1.5</ecNumber>
    </recommendedName>
    <alternativeName>
        <fullName evidence="8">Isoleucyl-tRNA synthetase</fullName>
    </alternativeName>
</protein>
<dbReference type="Gene3D" id="1.10.730.20">
    <property type="match status" value="1"/>
</dbReference>
<dbReference type="InterPro" id="IPR033708">
    <property type="entry name" value="Anticodon_Ile_BEm"/>
</dbReference>
<comment type="similarity">
    <text evidence="1 9">Belongs to the class-I aminoacyl-tRNA synthetase family.</text>
</comment>
<evidence type="ECO:0000256" key="5">
    <source>
        <dbReference type="ARBA" id="ARBA00022840"/>
    </source>
</evidence>
<dbReference type="GO" id="GO:0000049">
    <property type="term" value="F:tRNA binding"/>
    <property type="evidence" value="ECO:0007669"/>
    <property type="project" value="InterPro"/>
</dbReference>